<keyword evidence="1" id="KW-0472">Membrane</keyword>
<sequence length="39" mass="4389">MYLASLSSPSLFTYLILLLNVILSTESNKSESQLNFCFT</sequence>
<dbReference type="EMBL" id="BK032511">
    <property type="protein sequence ID" value="DAF44668.1"/>
    <property type="molecule type" value="Genomic_DNA"/>
</dbReference>
<accession>A0A8S5S0W9</accession>
<proteinExistence type="predicted"/>
<protein>
    <submittedName>
        <fullName evidence="2">Uncharacterized protein</fullName>
    </submittedName>
</protein>
<name>A0A8S5S0W9_9CAUD</name>
<keyword evidence="1" id="KW-0812">Transmembrane</keyword>
<feature type="transmembrane region" description="Helical" evidence="1">
    <location>
        <begin position="6"/>
        <end position="23"/>
    </location>
</feature>
<keyword evidence="1" id="KW-1133">Transmembrane helix</keyword>
<evidence type="ECO:0000256" key="1">
    <source>
        <dbReference type="SAM" id="Phobius"/>
    </source>
</evidence>
<reference evidence="2" key="1">
    <citation type="journal article" date="2021" name="Proc. Natl. Acad. Sci. U.S.A.">
        <title>A Catalog of Tens of Thousands of Viruses from Human Metagenomes Reveals Hidden Associations with Chronic Diseases.</title>
        <authorList>
            <person name="Tisza M.J."/>
            <person name="Buck C.B."/>
        </authorList>
    </citation>
    <scope>NUCLEOTIDE SEQUENCE</scope>
    <source>
        <strain evidence="2">Ct8Lf7</strain>
    </source>
</reference>
<evidence type="ECO:0000313" key="2">
    <source>
        <dbReference type="EMBL" id="DAF44668.1"/>
    </source>
</evidence>
<organism evidence="2">
    <name type="scientific">Podoviridae sp. ct8Lf7</name>
    <dbReference type="NCBI Taxonomy" id="2827723"/>
    <lineage>
        <taxon>Viruses</taxon>
        <taxon>Duplodnaviria</taxon>
        <taxon>Heunggongvirae</taxon>
        <taxon>Uroviricota</taxon>
        <taxon>Caudoviricetes</taxon>
    </lineage>
</organism>